<dbReference type="PANTHER" id="PTHR22878">
    <property type="entry name" value="DYNEIN HEAVY CHAIN 6, AXONEMAL-LIKE-RELATED"/>
    <property type="match status" value="1"/>
</dbReference>
<dbReference type="InterPro" id="IPR013594">
    <property type="entry name" value="Dynein_heavy_tail"/>
</dbReference>
<dbReference type="FunFam" id="3.40.50.300:FF:000049">
    <property type="entry name" value="Dynein, axonemal, heavy chain 5"/>
    <property type="match status" value="1"/>
</dbReference>
<dbReference type="GO" id="GO:0051959">
    <property type="term" value="F:dynein light intermediate chain binding"/>
    <property type="evidence" value="ECO:0007669"/>
    <property type="project" value="InterPro"/>
</dbReference>
<dbReference type="FunFam" id="3.10.490.20:FF:000006">
    <property type="entry name" value="Dynein axonemal heavy chain 10"/>
    <property type="match status" value="1"/>
</dbReference>
<dbReference type="Gene3D" id="1.10.8.720">
    <property type="entry name" value="Region D6 of dynein motor"/>
    <property type="match status" value="1"/>
</dbReference>
<dbReference type="Gene3D" id="1.10.8.710">
    <property type="match status" value="1"/>
</dbReference>
<dbReference type="GO" id="GO:0005524">
    <property type="term" value="F:ATP binding"/>
    <property type="evidence" value="ECO:0007669"/>
    <property type="project" value="UniProtKB-KW"/>
</dbReference>
<dbReference type="InterPro" id="IPR035699">
    <property type="entry name" value="AAA_6"/>
</dbReference>
<dbReference type="FunFam" id="1.10.287.2620:FF:000001">
    <property type="entry name" value="Cytoplasmic dynein heavy chain 1"/>
    <property type="match status" value="1"/>
</dbReference>
<dbReference type="InterPro" id="IPR042222">
    <property type="entry name" value="Dynein_2_N"/>
</dbReference>
<dbReference type="KEGG" id="ngr:NAEGRDRAFT_37059"/>
<dbReference type="Gene3D" id="1.20.920.30">
    <property type="match status" value="1"/>
</dbReference>
<evidence type="ECO:0000256" key="5">
    <source>
        <dbReference type="ARBA" id="ARBA00022737"/>
    </source>
</evidence>
<dbReference type="InterPro" id="IPR042219">
    <property type="entry name" value="AAA_lid_11_sf"/>
</dbReference>
<evidence type="ECO:0000313" key="16">
    <source>
        <dbReference type="EMBL" id="EFC43116.1"/>
    </source>
</evidence>
<dbReference type="InterPro" id="IPR041466">
    <property type="entry name" value="Dynein_AAA5_ext"/>
</dbReference>
<dbReference type="InterPro" id="IPR027417">
    <property type="entry name" value="P-loop_NTPase"/>
</dbReference>
<dbReference type="Gene3D" id="3.10.490.20">
    <property type="match status" value="1"/>
</dbReference>
<dbReference type="Pfam" id="PF08393">
    <property type="entry name" value="DHC_N2"/>
    <property type="match status" value="1"/>
</dbReference>
<dbReference type="Gene3D" id="1.20.920.20">
    <property type="match status" value="1"/>
</dbReference>
<dbReference type="SUPFAM" id="SSF52540">
    <property type="entry name" value="P-loop containing nucleoside triphosphate hydrolases"/>
    <property type="match status" value="4"/>
</dbReference>
<keyword evidence="7" id="KW-0067">ATP-binding</keyword>
<dbReference type="Gene3D" id="1.10.287.2620">
    <property type="match status" value="1"/>
</dbReference>
<keyword evidence="9 14" id="KW-0175">Coiled coil</keyword>
<keyword evidence="10" id="KW-0969">Cilium</keyword>
<dbReference type="InterPro" id="IPR054354">
    <property type="entry name" value="DYNC2H1-like_lid"/>
</dbReference>
<keyword evidence="16" id="KW-0282">Flagellum</keyword>
<dbReference type="InterPro" id="IPR035706">
    <property type="entry name" value="AAA_9"/>
</dbReference>
<dbReference type="InterPro" id="IPR041228">
    <property type="entry name" value="Dynein_C"/>
</dbReference>
<evidence type="ECO:0000256" key="10">
    <source>
        <dbReference type="ARBA" id="ARBA00023069"/>
    </source>
</evidence>
<dbReference type="InterPro" id="IPR026983">
    <property type="entry name" value="DHC"/>
</dbReference>
<dbReference type="Proteomes" id="UP000006671">
    <property type="component" value="Unassembled WGS sequence"/>
</dbReference>
<keyword evidence="5" id="KW-0677">Repeat</keyword>
<dbReference type="FunFam" id="3.40.50.300:FF:002141">
    <property type="entry name" value="Dynein heavy chain"/>
    <property type="match status" value="1"/>
</dbReference>
<dbReference type="Pfam" id="PF12777">
    <property type="entry name" value="MT"/>
    <property type="match status" value="1"/>
</dbReference>
<dbReference type="FunFam" id="1.20.58.1120:FF:000008">
    <property type="entry name" value="Dynein heavy chain 10, axonemal"/>
    <property type="match status" value="1"/>
</dbReference>
<dbReference type="Pfam" id="PF12780">
    <property type="entry name" value="AAA_8"/>
    <property type="match status" value="1"/>
</dbReference>
<dbReference type="Pfam" id="PF18198">
    <property type="entry name" value="AAA_lid_11"/>
    <property type="match status" value="1"/>
</dbReference>
<dbReference type="Gene3D" id="1.10.8.1220">
    <property type="match status" value="1"/>
</dbReference>
<evidence type="ECO:0000256" key="9">
    <source>
        <dbReference type="ARBA" id="ARBA00023054"/>
    </source>
</evidence>
<evidence type="ECO:0000256" key="1">
    <source>
        <dbReference type="ARBA" id="ARBA00004430"/>
    </source>
</evidence>
<sequence length="4249" mass="491420">MEAKENVKFLQTLERHFKNISQARGSLTPISDTLPSMMNAIRMVWVISRYYNTDKRMIPLMELIAQEICLKVSQYINLETSLDVNNIFNNPYKLAERLQEGAEVLQKWKTTYFHVREKIENTSKDERWHFEKDSLFEQSDYMSERCYELKELAIFIGRYKSFLGPELRNITGESGIDEILDRLKDLVTPFQQNANLIFNRNAQMKWIEIFKQFKENSEEIKIQTNSFIDKSFKKLRSAEGAFRLLQDVRKIHSQDKDSINQKMMLKSIDILERYGEEVDNIYQIFNNEKSNPPRTKNMPPVSGAIYWSHSLFERIRKPMILFKEAPDMLDTDEGKKIQNKSFTVAKEILEFEETKFKEWKSTVTEDTIKYLKGNILMKDGNKIVVNFHAKLLLLIQETRYLDKLGKKVPEIALNVTLQEEKYHKYIENLRGMIENFTQSKDSLDKAEEKVLAPLINRLKKILEPGFSVLNWNSLGIDEFIKRCNTEISDFQSIVQKMQRNASVIRSLIQQLKSPFATKLDLNGEMITLPELVETIERNVQQKSVSLAKKYKTIGQTLLKMEGDLINSNVIESESKSATGREKLLQGYYAYWEKRIFKALVKNVSSSIDELMDFLYLSKKKKNIPIKKNPLLKVNVSLYHKAIATSPDLDDISDMLDKIVNSPINATKHFVRWYSGTCHEITNIEVKTERDDQIDIPSIIANHFSFFNEILQIPLITKKVLLLNNGIQKTLTNVQRFVNTYTKYQEYWKTPKEMAMEKFGSKDPSWDAYYRKLEDYHRLLEDINSHTKPIKDLEFIRIDSTSFIKSFTDELRKWIEAMSKLLNSNIEPKAKELNAKIDSFKEGLTIEIKELDDLRKVLSVIDEGRSSSADIEREYREVEDVYHTMISYGVKIPTEEMELVNGLRSKWENLMVASKEMEIELIPQKERFTSETQKRVSQFQIEVTKLKDEFDKGPGNPSVQLEEGLEQMESLKGAMEEKKKTRDYLVQSEKLFDLPITPYPDFVQLEKKMAKFGKIFEIFGDWQKKLTKWSRTLWVEAPIEEMTKETSRFSQMLISKKEFPQELQELPAHKTFKSKVKHFQKTIELLSCLKSEALRERHWEQLMKATGKNFDINPSTFTLKNLIDMNLYEHENSINEITESANKELDVENTIKKVAEVWRNRKFDLKKHIRDGEDRGFVLTGIDSVKEQLEEDTANLAAISGTQHSVPFAAELSKWEGYLSKIDEVTTLWVDVQRTWMYLEIIFIGSEDIKDQLPEQAKAFKKIDTDWAKTMAETAKNRNVLENCCQGGDKLSLMSSLQIRLNECQKGLNNYLQSKRNAFPRFFFISDNELLSILGSSDLNTIQKSIGNLFENCGSLIIKPNTNLVLGMVSKEGEEYTFDKPVRAEGFIEKWLTAVQSEMRKTLKIIMKKSVYAYPSVPRIDWIKENLGMVTLCGSQIWWTWEVEDSFRRVKNGEKMAVKNLAVLLTQRLNALVDEVRTPLNSQVRKKITTMIIIDVHARDIVDRLVRDSILDEREFDWESQLRFYWDKSANDVKIRQCTGEFDYGYEYMGLNGRLVITPLTDRCFMTLTQALTFNLGGSPSGPAGTGKTESVKDLAKSLALICIVFNCGEGLDYKAMYMNFSGLCQTGAWGCFDEFNRIELPVLSVVSTQIREIQSALKAAKDEFRFEEEDIKLDRKLGIFITMNPGYAGRVELPDNLKALFRPCVMVVPDLEIICEIMLFSEGFNSARVLARKMTKLYHLASGQLSKQHHYDWGLRPLKSVLVFAGRLKRENPEKREDELLMRALHDMNAPKFVYEDTPLFHDLLNDLFVNISYERLTYPKLYKAVEESLQEKEMKLLEDGSQVDKVIQVYETLETRHSVMIVGETQGGKTVVFNALCSALKKAFNFNVKQLVMNPKAQGLAELHGVLNKDTRDWTYGLLSYYFKELNQPCEKGNERRYLVFDGDVDAEWIENMNSVMDDNKILTLPNGERITLLNPLCSLMFEVGNLKQASPATVSRCGMVYVDPKNLGFEPFIWTWLNHKLKKDHPEKVEVMQRLFEKYEKSCVDYVLKGIDLDGSFVERLKLNVVMNSVSLVSQHCNMLDVIFADPEQNTEDERELECLFVFSLIWSVGAVVVDNDRKRFDDFIKKLTKWKSVDNGESLTDHFVGVGCCPSRLTLYEYFFDINNHQWKPWKVAVPLYTPPANGRFSSIIVPTVDTVRYTHLLSSFVSLGKPVLFVGSSGTAKSVMIKNFVKDLTDKNEKMTNLSINFSSRTSSLDLQRTIEDNIEKRVGDNYGPLQQKKMIVFIDDMNMPNFDKYGTQQPIALLKLMLEKQGFYERKTTNLAFMRLLDMQYVAAMQPTFGSNAMDPRIVSKFNVLNISFPSDDSIDHIYSSILSHHLTNFSQEIQDVSSKITKSTIRLYKYLVNSLPPTPSKFHYLFNLRDLSRIYEGLCLSTIDKQNEAAKFIRLWRNELLRVFHDRLISVADKTLTINAIEDEIKTVFHSHSEYVLRNPIVYGDFLDFQDPNNPRLYEDLTDYDRVKPVIEDAINIYNERPGIKKLDLVMFEDALEHLTRLLRIVRMDRGNALLIGVGGSGKQSLTRLASFVAGYELYEIKLSRGYNENQFREDLKNLYRKLGVEDKKVLFLFTDAHVVEEGFLEFINNMLSSGVVPALFEDNEKDELYNAVSKEIKTTNIVPNKENMWNFFINKCRNNLHIVLSMTPTGSTLRVRCRNFPSLVSSTTIDWFTSWPSQALKEVANQFLSDDSVPQELLQSINTHMIFVHQSVEKYSNRFALEYRRYNYVTPKNYLDYINTYKRLLNENRSKIDEMIKRLDGGLKKLREGKDEVEERKKELSEASEILQTKSVENQQLLQVISERLTEASEQSKLQQEREEEIKKELENIQKQKIEEEEKLAVAEPAVRAAEESLKKLDRNAITEMKSFASPSQVIQDVGACIYILLEDDSPSQITWSNVKSIMTEAFFNRLVTYEKSRLTSNKINKIETIYRKNGDAMKPEEIAKVSSTLAEIIKWVNSMREYFNAMRVVKPIRKKKEEAERKLASFTEQLATIKSKLIKLKEDIAEYKVKYQRGQEEEKSLIEKKLSMEAKLTAANKLIEGLGSERERWAQQIQELAEKKNRLIGDCLICSAFLSYTGAFTVDFRKEMIQEWINEMKETEIPLTFPFDIEDILTDDVQKSQWAYEGLPSDKISTQNGVLTTHASRFPLCIDPQLQAVKWIKNKEKNIRVCSFSDSDFMRKIENAMKYGETVLFENVDEVIDPMIDPVLDMEIKGKKRIVRMGGDEIDVDPKFKLYMCTRISNPHYTPEIASKTIIINYSVTEEGLEEQLLNIVVNHERPELEEARRELVQTMSESKTLLQQLEAKILKELNSTGGGSLIDNVELIHTLEETRNKVREINTKIIQTKQNEKENFKARQGYRPAAKRGTILYFVMSSLSNINSMYEYSLSSFSQDVFETSLSRSQPSRMLEGRLDNIVDYLTKSAYSYTCAGLFGVHKLSFSLQIVLKIMDSETRLNQAELDFFLKGDLTIGLETPNPCEWLSESSWKDLLALSKICENLKGLSEDVTNNSLWKEWYDHAEPEALPLPNEKYQSVVTPFQQMCILRCLRPDRIVVSATKFIADEMKNEYFVKPPVLTFENIFSQSSKLSPIVCMISPGYDPANDIIKLSNELDKRVKYISLGEGQGEKALALLEKGISKGMWVLLQNCHLLVDWMKNVEHILEKLEKDKVHDEFRLWLTTEVTPKFPIGILQRSLKVVTEPPNSLQLNMKSTFSNISDPELDECHHKSFRPLVYVLSYFHAVIQERRKYGKIGWNIPYDFNKSDFDVSFSLIRTYLNKASMYNDPIPWDSLKYLVGEAMYGGRVTDKFDRRVLTTYLNEFMGDFLFDTFQPFRFYEDESVCYELPPMEREKLIGKQNMIVPLAVEDFSEFIERNVKLTNSPSVFGLHPNAEIGYLTNSTSNLWSDLISLQIGVSSHGGKGTGDEYIKSALSIIPEPFDKEEIQSKILQKSSKLTPINVVLLQEIDRWNALVAVMKRSLIDLQKALAGEIGMSEELENLSNSINIGIVPQLWKQMAPPTRLNLSSWLEHFKERYSQYVDWIKYGEDPVVIWLSGLHEPVSYITALIQMTCKKYKWPLDRTTITTRVTEYRASHQVKEKPQDGCYVRGLFLEGAAWDLKNRCLKTQNPKQLREELPILEIIPTENSKVKLQNTFNAPVYYTPDRNDGGNKGLVFEANLQTDEHESIWTLQGVAVTMT</sequence>
<dbReference type="GO" id="GO:0007018">
    <property type="term" value="P:microtubule-based movement"/>
    <property type="evidence" value="ECO:0007669"/>
    <property type="project" value="InterPro"/>
</dbReference>
<dbReference type="Pfam" id="PF08385">
    <property type="entry name" value="DHC_N1"/>
    <property type="match status" value="1"/>
</dbReference>
<keyword evidence="4" id="KW-0493">Microtubule</keyword>
<protein>
    <submittedName>
        <fullName evidence="16">Dynein-1-alpha heavy chain, flagellar inner arm I1 complex</fullName>
    </submittedName>
</protein>
<feature type="domain" description="AAA+ ATPase" evidence="15">
    <location>
        <begin position="1576"/>
        <end position="1712"/>
    </location>
</feature>
<dbReference type="Gene3D" id="1.20.1270.280">
    <property type="match status" value="1"/>
</dbReference>
<dbReference type="InterPro" id="IPR042228">
    <property type="entry name" value="Dynein_linker_3"/>
</dbReference>
<dbReference type="Pfam" id="PF12781">
    <property type="entry name" value="AAA_9"/>
    <property type="match status" value="1"/>
</dbReference>
<keyword evidence="17" id="KW-1185">Reference proteome</keyword>
<dbReference type="InParanoid" id="D2VJ04"/>
<dbReference type="FunFam" id="3.40.50.300:FF:000044">
    <property type="entry name" value="Dynein heavy chain 5, axonemal"/>
    <property type="match status" value="1"/>
</dbReference>
<dbReference type="Gene3D" id="6.10.140.1060">
    <property type="match status" value="1"/>
</dbReference>
<dbReference type="InterPro" id="IPR041658">
    <property type="entry name" value="AAA_lid_11"/>
</dbReference>
<name>D2VJ04_NAEGR</name>
<evidence type="ECO:0000256" key="13">
    <source>
        <dbReference type="ARBA" id="ARBA00023273"/>
    </source>
</evidence>
<feature type="coiled-coil region" evidence="14">
    <location>
        <begin position="3337"/>
        <end position="3404"/>
    </location>
</feature>
<evidence type="ECO:0000313" key="17">
    <source>
        <dbReference type="Proteomes" id="UP000006671"/>
    </source>
</evidence>
<dbReference type="eggNOG" id="KOG3595">
    <property type="taxonomic scope" value="Eukaryota"/>
</dbReference>
<dbReference type="GO" id="GO:0030286">
    <property type="term" value="C:dynein complex"/>
    <property type="evidence" value="ECO:0007669"/>
    <property type="project" value="UniProtKB-KW"/>
</dbReference>
<dbReference type="FunFam" id="1.10.8.1220:FF:000001">
    <property type="entry name" value="Dynein axonemal heavy chain 5"/>
    <property type="match status" value="1"/>
</dbReference>
<dbReference type="SMART" id="SM00382">
    <property type="entry name" value="AAA"/>
    <property type="match status" value="2"/>
</dbReference>
<dbReference type="Gene3D" id="3.20.180.20">
    <property type="entry name" value="Dynein heavy chain, N-terminal domain 2"/>
    <property type="match status" value="1"/>
</dbReference>
<evidence type="ECO:0000256" key="4">
    <source>
        <dbReference type="ARBA" id="ARBA00022701"/>
    </source>
</evidence>
<keyword evidence="12" id="KW-0206">Cytoskeleton</keyword>
<evidence type="ECO:0000259" key="15">
    <source>
        <dbReference type="SMART" id="SM00382"/>
    </source>
</evidence>
<evidence type="ECO:0000256" key="14">
    <source>
        <dbReference type="SAM" id="Coils"/>
    </source>
</evidence>
<dbReference type="Pfam" id="PF22597">
    <property type="entry name" value="DYN_lid"/>
    <property type="match status" value="1"/>
</dbReference>
<dbReference type="FunFam" id="1.10.8.710:FF:000001">
    <property type="entry name" value="Dynein axonemal heavy chain 2"/>
    <property type="match status" value="1"/>
</dbReference>
<dbReference type="Pfam" id="PF18199">
    <property type="entry name" value="Dynein_C"/>
    <property type="match status" value="1"/>
</dbReference>
<dbReference type="FunFam" id="1.10.8.720:FF:000005">
    <property type="entry name" value="Dynein axonemal heavy chain 10"/>
    <property type="match status" value="1"/>
</dbReference>
<dbReference type="Gene3D" id="1.10.472.130">
    <property type="match status" value="1"/>
</dbReference>
<dbReference type="RefSeq" id="XP_002675860.1">
    <property type="nucleotide sequence ID" value="XM_002675814.1"/>
</dbReference>
<keyword evidence="13" id="KW-0966">Cell projection</keyword>
<dbReference type="GO" id="GO:0005874">
    <property type="term" value="C:microtubule"/>
    <property type="evidence" value="ECO:0007669"/>
    <property type="project" value="UniProtKB-KW"/>
</dbReference>
<dbReference type="InterPro" id="IPR024317">
    <property type="entry name" value="Dynein_heavy_chain_D4_dom"/>
</dbReference>
<dbReference type="GO" id="GO:0008569">
    <property type="term" value="F:minus-end-directed microtubule motor activity"/>
    <property type="evidence" value="ECO:0007669"/>
    <property type="project" value="InterPro"/>
</dbReference>
<comment type="similarity">
    <text evidence="2">Belongs to the dynein heavy chain family.</text>
</comment>
<dbReference type="InterPro" id="IPR043160">
    <property type="entry name" value="Dynein_C_barrel"/>
</dbReference>
<dbReference type="FunFam" id="1.20.920.20:FF:000001">
    <property type="entry name" value="dynein heavy chain 2, axonemal"/>
    <property type="match status" value="1"/>
</dbReference>
<dbReference type="FunFam" id="1.20.920.30:FF:000007">
    <property type="entry name" value="Dynein axonemal heavy chain 10"/>
    <property type="match status" value="1"/>
</dbReference>
<feature type="coiled-coil region" evidence="14">
    <location>
        <begin position="1643"/>
        <end position="1670"/>
    </location>
</feature>
<dbReference type="Pfam" id="PF12775">
    <property type="entry name" value="AAA_7"/>
    <property type="match status" value="1"/>
</dbReference>
<dbReference type="VEuPathDB" id="AmoebaDB:NAEGRDRAFT_37059"/>
<evidence type="ECO:0000256" key="2">
    <source>
        <dbReference type="ARBA" id="ARBA00008887"/>
    </source>
</evidence>
<dbReference type="Gene3D" id="1.20.140.100">
    <property type="entry name" value="Dynein heavy chain, N-terminal domain 2"/>
    <property type="match status" value="1"/>
</dbReference>
<dbReference type="OrthoDB" id="64868at2759"/>
<feature type="coiled-coil region" evidence="14">
    <location>
        <begin position="3032"/>
        <end position="3122"/>
    </location>
</feature>
<dbReference type="Gene3D" id="1.20.58.1120">
    <property type="match status" value="1"/>
</dbReference>
<dbReference type="GO" id="GO:0005930">
    <property type="term" value="C:axoneme"/>
    <property type="evidence" value="ECO:0007669"/>
    <property type="project" value="UniProtKB-SubCell"/>
</dbReference>
<dbReference type="EMBL" id="GG738875">
    <property type="protein sequence ID" value="EFC43116.1"/>
    <property type="molecule type" value="Genomic_DNA"/>
</dbReference>
<dbReference type="STRING" id="5762.D2VJ04"/>
<dbReference type="OMA" id="VGEAMYG"/>
<keyword evidence="3" id="KW-0963">Cytoplasm</keyword>
<dbReference type="FunFam" id="3.40.50.300:FF:000153">
    <property type="entry name" value="Dynein axonemal heavy chain 1"/>
    <property type="match status" value="1"/>
</dbReference>
<evidence type="ECO:0000256" key="3">
    <source>
        <dbReference type="ARBA" id="ARBA00022490"/>
    </source>
</evidence>
<dbReference type="InterPro" id="IPR013602">
    <property type="entry name" value="Dynein_heavy_linker"/>
</dbReference>
<evidence type="ECO:0000256" key="6">
    <source>
        <dbReference type="ARBA" id="ARBA00022741"/>
    </source>
</evidence>
<keyword evidence="11" id="KW-0505">Motor protein</keyword>
<reference evidence="16 17" key="1">
    <citation type="journal article" date="2010" name="Cell">
        <title>The genome of Naegleria gruberi illuminates early eukaryotic versatility.</title>
        <authorList>
            <person name="Fritz-Laylin L.K."/>
            <person name="Prochnik S.E."/>
            <person name="Ginger M.L."/>
            <person name="Dacks J.B."/>
            <person name="Carpenter M.L."/>
            <person name="Field M.C."/>
            <person name="Kuo A."/>
            <person name="Paredez A."/>
            <person name="Chapman J."/>
            <person name="Pham J."/>
            <person name="Shu S."/>
            <person name="Neupane R."/>
            <person name="Cipriano M."/>
            <person name="Mancuso J."/>
            <person name="Tu H."/>
            <person name="Salamov A."/>
            <person name="Lindquist E."/>
            <person name="Shapiro H."/>
            <person name="Lucas S."/>
            <person name="Grigoriev I.V."/>
            <person name="Cande W.Z."/>
            <person name="Fulton C."/>
            <person name="Rokhsar D.S."/>
            <person name="Dawson S.C."/>
        </authorList>
    </citation>
    <scope>NUCLEOTIDE SEQUENCE [LARGE SCALE GENOMIC DNA]</scope>
    <source>
        <strain evidence="16 17">NEG-M</strain>
    </source>
</reference>
<evidence type="ECO:0000256" key="12">
    <source>
        <dbReference type="ARBA" id="ARBA00023212"/>
    </source>
</evidence>
<proteinExistence type="inferred from homology"/>
<dbReference type="PANTHER" id="PTHR22878:SF63">
    <property type="entry name" value="DYNEIN AXONEMAL HEAVY CHAIN 10"/>
    <property type="match status" value="1"/>
</dbReference>
<dbReference type="FunFam" id="3.20.180.20:FF:000001">
    <property type="entry name" value="Dynein axonemal heavy chain 5"/>
    <property type="match status" value="1"/>
</dbReference>
<evidence type="ECO:0000256" key="8">
    <source>
        <dbReference type="ARBA" id="ARBA00023017"/>
    </source>
</evidence>
<keyword evidence="6" id="KW-0547">Nucleotide-binding</keyword>
<dbReference type="GO" id="GO:0045505">
    <property type="term" value="F:dynein intermediate chain binding"/>
    <property type="evidence" value="ECO:0007669"/>
    <property type="project" value="InterPro"/>
</dbReference>
<dbReference type="Pfam" id="PF03028">
    <property type="entry name" value="Dynein_heavy"/>
    <property type="match status" value="1"/>
</dbReference>
<accession>D2VJ04</accession>
<dbReference type="Pfam" id="PF12774">
    <property type="entry name" value="AAA_6"/>
    <property type="match status" value="1"/>
</dbReference>
<dbReference type="InterPro" id="IPR043157">
    <property type="entry name" value="Dynein_AAA1S"/>
</dbReference>
<evidence type="ECO:0000256" key="7">
    <source>
        <dbReference type="ARBA" id="ARBA00022840"/>
    </source>
</evidence>
<dbReference type="GeneID" id="8853177"/>
<dbReference type="InterPro" id="IPR003593">
    <property type="entry name" value="AAA+_ATPase"/>
</dbReference>
<feature type="coiled-coil region" evidence="14">
    <location>
        <begin position="2811"/>
        <end position="2894"/>
    </location>
</feature>
<gene>
    <name evidence="16" type="ORF">NAEGRDRAFT_37059</name>
</gene>
<dbReference type="InterPro" id="IPR004273">
    <property type="entry name" value="Dynein_heavy_D6_P-loop"/>
</dbReference>
<comment type="subcellular location">
    <subcellularLocation>
        <location evidence="1">Cytoplasm</location>
        <location evidence="1">Cytoskeleton</location>
        <location evidence="1">Cilium axoneme</location>
    </subcellularLocation>
</comment>
<organism evidence="17">
    <name type="scientific">Naegleria gruberi</name>
    <name type="common">Amoeba</name>
    <dbReference type="NCBI Taxonomy" id="5762"/>
    <lineage>
        <taxon>Eukaryota</taxon>
        <taxon>Discoba</taxon>
        <taxon>Heterolobosea</taxon>
        <taxon>Tetramitia</taxon>
        <taxon>Eutetramitia</taxon>
        <taxon>Vahlkampfiidae</taxon>
        <taxon>Naegleria</taxon>
    </lineage>
</organism>
<dbReference type="FunFam" id="1.20.140.100:FF:000001">
    <property type="entry name" value="dynein heavy chain 17, axonemal"/>
    <property type="match status" value="1"/>
</dbReference>
<dbReference type="Pfam" id="PF17852">
    <property type="entry name" value="Dynein_AAA_lid"/>
    <property type="match status" value="1"/>
</dbReference>
<dbReference type="InterPro" id="IPR024743">
    <property type="entry name" value="Dynein_HC_stalk"/>
</dbReference>
<evidence type="ECO:0000256" key="11">
    <source>
        <dbReference type="ARBA" id="ARBA00023175"/>
    </source>
</evidence>
<dbReference type="Gene3D" id="3.40.50.300">
    <property type="entry name" value="P-loop containing nucleotide triphosphate hydrolases"/>
    <property type="match status" value="5"/>
</dbReference>
<feature type="domain" description="AAA+ ATPase" evidence="15">
    <location>
        <begin position="2211"/>
        <end position="2361"/>
    </location>
</feature>
<keyword evidence="8" id="KW-0243">Dynein</keyword>